<keyword evidence="2" id="KW-0540">Nuclease</keyword>
<dbReference type="PIRSF" id="PIRSF029950">
    <property type="entry name" value="Cas_CT1134"/>
    <property type="match status" value="1"/>
</dbReference>
<dbReference type="EMBL" id="SSTJ01000023">
    <property type="protein sequence ID" value="THG34793.1"/>
    <property type="molecule type" value="Genomic_DNA"/>
</dbReference>
<evidence type="ECO:0000313" key="3">
    <source>
        <dbReference type="EMBL" id="THG34793.1"/>
    </source>
</evidence>
<keyword evidence="1 2" id="KW-0051">Antiviral defense</keyword>
<dbReference type="InterPro" id="IPR021124">
    <property type="entry name" value="CRISPR-assoc_prot_Cas5"/>
</dbReference>
<sequence length="221" mass="25344">MSYGVKVEVWGDYALFTRPELSVERVSYDVISPSAARGILESLYWHPGMKYQVDRIHVLNPIRFTNVRRNEVKSKALASSFRAVMSNGGDLPSIYTSEDIQQRASMMLRDVRYVIEAHFDMTDKAQPGDNPGKFKDILMRRLRKGACYSQPYLGTRECSCHFREWDAVESPRGFYSDDGRRDFGIVLYDMDYSNPGSISPMYYRCIMENGVIDVAGSEVLR</sequence>
<name>A0A4S4FVL2_9ACTN</name>
<comment type="function">
    <text evidence="2">CRISPR (clustered regularly interspaced short palindromic repeat) is an adaptive immune system that provides protection against mobile genetic elements (viruses, transposable elements and conjugative plasmids). CRISPR clusters contain spacers, sequences complementary to antecedent mobile elements, and target invading nucleic acids. CRISPR clusters are transcribed and processed into CRISPR RNA (crRNA).</text>
</comment>
<keyword evidence="2" id="KW-0255">Endonuclease</keyword>
<dbReference type="Gene3D" id="3.30.70.2660">
    <property type="match status" value="1"/>
</dbReference>
<organism evidence="3 4">
    <name type="scientific">Adlercreutzia caecimuris</name>
    <dbReference type="NCBI Taxonomy" id="671266"/>
    <lineage>
        <taxon>Bacteria</taxon>
        <taxon>Bacillati</taxon>
        <taxon>Actinomycetota</taxon>
        <taxon>Coriobacteriia</taxon>
        <taxon>Eggerthellales</taxon>
        <taxon>Eggerthellaceae</taxon>
        <taxon>Adlercreutzia</taxon>
    </lineage>
</organism>
<keyword evidence="2" id="KW-0694">RNA-binding</keyword>
<proteinExistence type="inferred from homology"/>
<dbReference type="GO" id="GO:0051607">
    <property type="term" value="P:defense response to virus"/>
    <property type="evidence" value="ECO:0007669"/>
    <property type="project" value="UniProtKB-UniRule"/>
</dbReference>
<dbReference type="InterPro" id="IPR013422">
    <property type="entry name" value="CRISPR-assoc_prot_Cas5_N"/>
</dbReference>
<evidence type="ECO:0000313" key="4">
    <source>
        <dbReference type="Proteomes" id="UP000308978"/>
    </source>
</evidence>
<accession>A0A4S4FVL2</accession>
<dbReference type="NCBIfam" id="TIGR02593">
    <property type="entry name" value="CRISPR_cas5"/>
    <property type="match status" value="1"/>
</dbReference>
<dbReference type="AlphaFoldDB" id="A0A4S4FVL2"/>
<dbReference type="GO" id="GO:0004519">
    <property type="term" value="F:endonuclease activity"/>
    <property type="evidence" value="ECO:0007669"/>
    <property type="project" value="UniProtKB-UniRule"/>
</dbReference>
<comment type="similarity">
    <text evidence="2">Belongs to the CRISPR-associated protein Cas5 family. Subtype I-C/Dvulg subfamily.</text>
</comment>
<reference evidence="3 4" key="1">
    <citation type="submission" date="2019-04" db="EMBL/GenBank/DDBJ databases">
        <title>Microbes associate with the intestines of laboratory mice.</title>
        <authorList>
            <person name="Navarre W."/>
            <person name="Wong E."/>
            <person name="Huang K.C."/>
            <person name="Tropini C."/>
            <person name="Ng K."/>
            <person name="Yu B."/>
        </authorList>
    </citation>
    <scope>NUCLEOTIDE SEQUENCE [LARGE SCALE GENOMIC DNA]</scope>
    <source>
        <strain evidence="3 4">NM80_B27</strain>
    </source>
</reference>
<dbReference type="NCBIfam" id="TIGR01876">
    <property type="entry name" value="cas_Cas5d"/>
    <property type="match status" value="1"/>
</dbReference>
<evidence type="ECO:0000256" key="2">
    <source>
        <dbReference type="PIRNR" id="PIRNR029950"/>
    </source>
</evidence>
<dbReference type="GO" id="GO:0016787">
    <property type="term" value="F:hydrolase activity"/>
    <property type="evidence" value="ECO:0007669"/>
    <property type="project" value="UniProtKB-KW"/>
</dbReference>
<dbReference type="CDD" id="cd09752">
    <property type="entry name" value="Cas5_I-C"/>
    <property type="match status" value="1"/>
</dbReference>
<comment type="caution">
    <text evidence="3">The sequence shown here is derived from an EMBL/GenBank/DDBJ whole genome shotgun (WGS) entry which is preliminary data.</text>
</comment>
<dbReference type="InterPro" id="IPR010155">
    <property type="entry name" value="CRISPR-assoc_prot_Cas5d"/>
</dbReference>
<dbReference type="RefSeq" id="WP_136436053.1">
    <property type="nucleotide sequence ID" value="NZ_SSTJ01000023.1"/>
</dbReference>
<dbReference type="GO" id="GO:0003723">
    <property type="term" value="F:RNA binding"/>
    <property type="evidence" value="ECO:0007669"/>
    <property type="project" value="UniProtKB-UniRule"/>
</dbReference>
<dbReference type="EC" id="3.1.-.-" evidence="2"/>
<dbReference type="Pfam" id="PF09704">
    <property type="entry name" value="Cas_Cas5d"/>
    <property type="match status" value="1"/>
</dbReference>
<protein>
    <recommendedName>
        <fullName evidence="2">pre-crRNA processing endonuclease</fullName>
        <ecNumber evidence="2">3.1.-.-</ecNumber>
    </recommendedName>
</protein>
<keyword evidence="2" id="KW-0378">Hydrolase</keyword>
<dbReference type="Proteomes" id="UP000308978">
    <property type="component" value="Unassembled WGS sequence"/>
</dbReference>
<evidence type="ECO:0000256" key="1">
    <source>
        <dbReference type="ARBA" id="ARBA00023118"/>
    </source>
</evidence>
<gene>
    <name evidence="3" type="primary">cas5c</name>
    <name evidence="3" type="ORF">E5986_11320</name>
</gene>
<dbReference type="GO" id="GO:0043571">
    <property type="term" value="P:maintenance of CRISPR repeat elements"/>
    <property type="evidence" value="ECO:0007669"/>
    <property type="project" value="UniProtKB-UniRule"/>
</dbReference>